<feature type="region of interest" description="Disordered" evidence="1">
    <location>
        <begin position="275"/>
        <end position="317"/>
    </location>
</feature>
<dbReference type="EMBL" id="LGTZ01002013">
    <property type="protein sequence ID" value="OJD20189.1"/>
    <property type="molecule type" value="Genomic_DNA"/>
</dbReference>
<gene>
    <name evidence="2" type="ORF">ACJ73_08480</name>
</gene>
<organism evidence="2 3">
    <name type="scientific">Blastomyces percursus</name>
    <dbReference type="NCBI Taxonomy" id="1658174"/>
    <lineage>
        <taxon>Eukaryota</taxon>
        <taxon>Fungi</taxon>
        <taxon>Dikarya</taxon>
        <taxon>Ascomycota</taxon>
        <taxon>Pezizomycotina</taxon>
        <taxon>Eurotiomycetes</taxon>
        <taxon>Eurotiomycetidae</taxon>
        <taxon>Onygenales</taxon>
        <taxon>Ajellomycetaceae</taxon>
        <taxon>Blastomyces</taxon>
    </lineage>
</organism>
<dbReference type="STRING" id="1658174.A0A1J9QXY3"/>
<evidence type="ECO:0000256" key="1">
    <source>
        <dbReference type="SAM" id="MobiDB-lite"/>
    </source>
</evidence>
<dbReference type="OrthoDB" id="3711801at2759"/>
<keyword evidence="3" id="KW-1185">Reference proteome</keyword>
<name>A0A1J9QXY3_9EURO</name>
<dbReference type="AlphaFoldDB" id="A0A1J9QXY3"/>
<comment type="caution">
    <text evidence="2">The sequence shown here is derived from an EMBL/GenBank/DDBJ whole genome shotgun (WGS) entry which is preliminary data.</text>
</comment>
<proteinExistence type="predicted"/>
<evidence type="ECO:0000313" key="3">
    <source>
        <dbReference type="Proteomes" id="UP000242791"/>
    </source>
</evidence>
<sequence>MAVRAPQDTPARNTRGQFVTAAAAAGTPTVADSQATVDTAATLTDEASADKRFERDYKTYQMQNAAYNNVVRAYDRNYDRFVLQKNALNKLVRWMDATIYKDYRFDCCSVEDTIAEQYKKLKLRVEEGVAKLEDELKDYFVATWCSATLEILDYFEAICDPRVTVRNWSKWIDVFETTLSRMEAKDKRMVTYSKDWYRLFERRLKKEPAHAFWADSYRIHYRIAITAGTLKFREVAAHFRARLPTGNAQANRGQVTKGAFAVSFAGDSEAFELAEDAPGETSEVKKAPGRNKRKQADRNSVSFSSPPPKKRKAEDDAGCAACGETRHRLERCWKAFPELAPRAVKGKFYKANKELNLAERPRLAEKLEEVRGTRKARKEAGMLAAEVSHSEQQASE</sequence>
<reference evidence="2 3" key="1">
    <citation type="submission" date="2015-08" db="EMBL/GenBank/DDBJ databases">
        <title>Emmonsia species relationships and genome sequence.</title>
        <authorList>
            <person name="Cuomo C.A."/>
            <person name="Schwartz I.S."/>
            <person name="Kenyon C."/>
            <person name="De Hoog G.S."/>
            <person name="Govender N.P."/>
            <person name="Botha A."/>
            <person name="Moreno L."/>
            <person name="De Vries M."/>
            <person name="Munoz J.F."/>
            <person name="Stielow J.B."/>
        </authorList>
    </citation>
    <scope>NUCLEOTIDE SEQUENCE [LARGE SCALE GENOMIC DNA]</scope>
    <source>
        <strain evidence="2 3">EI222</strain>
    </source>
</reference>
<dbReference type="VEuPathDB" id="FungiDB:ACJ73_08480"/>
<accession>A0A1J9QXY3</accession>
<feature type="region of interest" description="Disordered" evidence="1">
    <location>
        <begin position="369"/>
        <end position="396"/>
    </location>
</feature>
<protein>
    <submittedName>
        <fullName evidence="2">Uncharacterized protein</fullName>
    </submittedName>
</protein>
<dbReference type="Proteomes" id="UP000242791">
    <property type="component" value="Unassembled WGS sequence"/>
</dbReference>
<evidence type="ECO:0000313" key="2">
    <source>
        <dbReference type="EMBL" id="OJD20189.1"/>
    </source>
</evidence>